<feature type="non-terminal residue" evidence="1">
    <location>
        <position position="1"/>
    </location>
</feature>
<dbReference type="Proteomes" id="UP001328107">
    <property type="component" value="Unassembled WGS sequence"/>
</dbReference>
<comment type="caution">
    <text evidence="1">The sequence shown here is derived from an EMBL/GenBank/DDBJ whole genome shotgun (WGS) entry which is preliminary data.</text>
</comment>
<feature type="non-terminal residue" evidence="1">
    <location>
        <position position="188"/>
    </location>
</feature>
<protein>
    <submittedName>
        <fullName evidence="1">Uncharacterized protein</fullName>
    </submittedName>
</protein>
<evidence type="ECO:0000313" key="1">
    <source>
        <dbReference type="EMBL" id="GMR57740.1"/>
    </source>
</evidence>
<reference evidence="2" key="1">
    <citation type="submission" date="2022-10" db="EMBL/GenBank/DDBJ databases">
        <title>Genome assembly of Pristionchus species.</title>
        <authorList>
            <person name="Yoshida K."/>
            <person name="Sommer R.J."/>
        </authorList>
    </citation>
    <scope>NUCLEOTIDE SEQUENCE [LARGE SCALE GENOMIC DNA]</scope>
    <source>
        <strain evidence="2">RS5460</strain>
    </source>
</reference>
<name>A0AAN5D7Z7_9BILA</name>
<organism evidence="1 2">
    <name type="scientific">Pristionchus mayeri</name>
    <dbReference type="NCBI Taxonomy" id="1317129"/>
    <lineage>
        <taxon>Eukaryota</taxon>
        <taxon>Metazoa</taxon>
        <taxon>Ecdysozoa</taxon>
        <taxon>Nematoda</taxon>
        <taxon>Chromadorea</taxon>
        <taxon>Rhabditida</taxon>
        <taxon>Rhabditina</taxon>
        <taxon>Diplogasteromorpha</taxon>
        <taxon>Diplogasteroidea</taxon>
        <taxon>Neodiplogasteridae</taxon>
        <taxon>Pristionchus</taxon>
    </lineage>
</organism>
<proteinExistence type="predicted"/>
<accession>A0AAN5D7Z7</accession>
<sequence length="188" mass="21565">SPAAKKKKFLISHKEHSESVHEIPEDAAEWESLFWKARPAFERICYHLRTNEDCCDLSNFSMVSKPFRNEVMEFMKKKGNQPGLKYVSFDVAEGRLWVSIHLFPPNLPFHDLNSVTFGRFNRSMNGNNPNLKVQLHGSEDQIIEQPHSSPIWHRCPLRLYASLLPNSFASTKFSGITSSTRNCLMAPS</sequence>
<gene>
    <name evidence="1" type="ORF">PMAYCL1PPCAC_27935</name>
</gene>
<dbReference type="AlphaFoldDB" id="A0AAN5D7Z7"/>
<keyword evidence="2" id="KW-1185">Reference proteome</keyword>
<dbReference type="EMBL" id="BTRK01000006">
    <property type="protein sequence ID" value="GMR57740.1"/>
    <property type="molecule type" value="Genomic_DNA"/>
</dbReference>
<evidence type="ECO:0000313" key="2">
    <source>
        <dbReference type="Proteomes" id="UP001328107"/>
    </source>
</evidence>